<name>A0A9D4BIP7_DREPO</name>
<evidence type="ECO:0000313" key="2">
    <source>
        <dbReference type="Proteomes" id="UP000828390"/>
    </source>
</evidence>
<sequence>MLQRSVSAVEHHRQLESIRDVCPTLNLADVLYVDKPASLWQIYRISPKLSPLIVSLMAQLGGFLSRSYPTVCSLCGIQPENQLLHSGCFC</sequence>
<dbReference type="AlphaFoldDB" id="A0A9D4BIP7"/>
<accession>A0A9D4BIP7</accession>
<gene>
    <name evidence="1" type="ORF">DPMN_084622</name>
</gene>
<reference evidence="1" key="2">
    <citation type="submission" date="2020-11" db="EMBL/GenBank/DDBJ databases">
        <authorList>
            <person name="McCartney M.A."/>
            <person name="Auch B."/>
            <person name="Kono T."/>
            <person name="Mallez S."/>
            <person name="Becker A."/>
            <person name="Gohl D.M."/>
            <person name="Silverstein K.A.T."/>
            <person name="Koren S."/>
            <person name="Bechman K.B."/>
            <person name="Herman A."/>
            <person name="Abrahante J.E."/>
            <person name="Garbe J."/>
        </authorList>
    </citation>
    <scope>NUCLEOTIDE SEQUENCE</scope>
    <source>
        <strain evidence="1">Duluth1</strain>
        <tissue evidence="1">Whole animal</tissue>
    </source>
</reference>
<comment type="caution">
    <text evidence="1">The sequence shown here is derived from an EMBL/GenBank/DDBJ whole genome shotgun (WGS) entry which is preliminary data.</text>
</comment>
<evidence type="ECO:0000313" key="1">
    <source>
        <dbReference type="EMBL" id="KAH3697135.1"/>
    </source>
</evidence>
<reference evidence="1" key="1">
    <citation type="journal article" date="2019" name="bioRxiv">
        <title>The Genome of the Zebra Mussel, Dreissena polymorpha: A Resource for Invasive Species Research.</title>
        <authorList>
            <person name="McCartney M.A."/>
            <person name="Auch B."/>
            <person name="Kono T."/>
            <person name="Mallez S."/>
            <person name="Zhang Y."/>
            <person name="Obille A."/>
            <person name="Becker A."/>
            <person name="Abrahante J.E."/>
            <person name="Garbe J."/>
            <person name="Badalamenti J.P."/>
            <person name="Herman A."/>
            <person name="Mangelson H."/>
            <person name="Liachko I."/>
            <person name="Sullivan S."/>
            <person name="Sone E.D."/>
            <person name="Koren S."/>
            <person name="Silverstein K.A.T."/>
            <person name="Beckman K.B."/>
            <person name="Gohl D.M."/>
        </authorList>
    </citation>
    <scope>NUCLEOTIDE SEQUENCE</scope>
    <source>
        <strain evidence="1">Duluth1</strain>
        <tissue evidence="1">Whole animal</tissue>
    </source>
</reference>
<keyword evidence="2" id="KW-1185">Reference proteome</keyword>
<dbReference type="Proteomes" id="UP000828390">
    <property type="component" value="Unassembled WGS sequence"/>
</dbReference>
<proteinExistence type="predicted"/>
<protein>
    <submittedName>
        <fullName evidence="1">Uncharacterized protein</fullName>
    </submittedName>
</protein>
<dbReference type="EMBL" id="JAIWYP010000016">
    <property type="protein sequence ID" value="KAH3697135.1"/>
    <property type="molecule type" value="Genomic_DNA"/>
</dbReference>
<organism evidence="1 2">
    <name type="scientific">Dreissena polymorpha</name>
    <name type="common">Zebra mussel</name>
    <name type="synonym">Mytilus polymorpha</name>
    <dbReference type="NCBI Taxonomy" id="45954"/>
    <lineage>
        <taxon>Eukaryota</taxon>
        <taxon>Metazoa</taxon>
        <taxon>Spiralia</taxon>
        <taxon>Lophotrochozoa</taxon>
        <taxon>Mollusca</taxon>
        <taxon>Bivalvia</taxon>
        <taxon>Autobranchia</taxon>
        <taxon>Heteroconchia</taxon>
        <taxon>Euheterodonta</taxon>
        <taxon>Imparidentia</taxon>
        <taxon>Neoheterodontei</taxon>
        <taxon>Myida</taxon>
        <taxon>Dreissenoidea</taxon>
        <taxon>Dreissenidae</taxon>
        <taxon>Dreissena</taxon>
    </lineage>
</organism>